<evidence type="ECO:0000256" key="1">
    <source>
        <dbReference type="ARBA" id="ARBA00004651"/>
    </source>
</evidence>
<keyword evidence="7" id="KW-0862">Zinc</keyword>
<feature type="transmembrane region" description="Helical" evidence="8">
    <location>
        <begin position="39"/>
        <end position="61"/>
    </location>
</feature>
<dbReference type="EMBL" id="SGJB01000004">
    <property type="protein sequence ID" value="TQQ85055.1"/>
    <property type="molecule type" value="Genomic_DNA"/>
</dbReference>
<dbReference type="GO" id="GO:0046872">
    <property type="term" value="F:metal ion binding"/>
    <property type="evidence" value="ECO:0007669"/>
    <property type="project" value="UniProtKB-KW"/>
</dbReference>
<protein>
    <submittedName>
        <fullName evidence="9">Hemolysin III family protein</fullName>
    </submittedName>
</protein>
<comment type="similarity">
    <text evidence="2">Belongs to the UPF0073 (Hly-III) family.</text>
</comment>
<evidence type="ECO:0000313" key="10">
    <source>
        <dbReference type="Proteomes" id="UP000317863"/>
    </source>
</evidence>
<dbReference type="GO" id="GO:0140911">
    <property type="term" value="F:pore-forming activity"/>
    <property type="evidence" value="ECO:0007669"/>
    <property type="project" value="InterPro"/>
</dbReference>
<feature type="binding site" evidence="7">
    <location>
        <position position="195"/>
    </location>
    <ligand>
        <name>Zn(2+)</name>
        <dbReference type="ChEBI" id="CHEBI:29105"/>
    </ligand>
</feature>
<dbReference type="GO" id="GO:0005886">
    <property type="term" value="C:plasma membrane"/>
    <property type="evidence" value="ECO:0007669"/>
    <property type="project" value="UniProtKB-SubCell"/>
</dbReference>
<dbReference type="NCBIfam" id="TIGR01065">
    <property type="entry name" value="hlyIII"/>
    <property type="match status" value="1"/>
</dbReference>
<feature type="transmembrane region" description="Helical" evidence="8">
    <location>
        <begin position="157"/>
        <end position="178"/>
    </location>
</feature>
<evidence type="ECO:0000256" key="8">
    <source>
        <dbReference type="SAM" id="Phobius"/>
    </source>
</evidence>
<dbReference type="PANTHER" id="PTHR20855:SF3">
    <property type="entry name" value="LD03007P"/>
    <property type="match status" value="1"/>
</dbReference>
<feature type="binding site" evidence="7">
    <location>
        <position position="191"/>
    </location>
    <ligand>
        <name>Zn(2+)</name>
        <dbReference type="ChEBI" id="CHEBI:29105"/>
    </ligand>
</feature>
<accession>A0A544QWJ5</accession>
<feature type="transmembrane region" description="Helical" evidence="8">
    <location>
        <begin position="81"/>
        <end position="98"/>
    </location>
</feature>
<name>A0A544QWJ5_9FIRM</name>
<keyword evidence="6 8" id="KW-0472">Membrane</keyword>
<feature type="transmembrane region" description="Helical" evidence="8">
    <location>
        <begin position="190"/>
        <end position="213"/>
    </location>
</feature>
<reference evidence="9 10" key="1">
    <citation type="submission" date="2019-02" db="EMBL/GenBank/DDBJ databases">
        <title>Peptostreptococcaceae bacterium ZHW00191 nov., a new bacterium isolated from the human gut.</title>
        <authorList>
            <person name="Zhou H.-W."/>
            <person name="Chen X.-J."/>
        </authorList>
    </citation>
    <scope>NUCLEOTIDE SEQUENCE [LARGE SCALE GENOMIC DNA]</scope>
    <source>
        <strain evidence="9 10">ZHW00191</strain>
    </source>
</reference>
<evidence type="ECO:0000256" key="7">
    <source>
        <dbReference type="PIRSR" id="PIRSR604254-1"/>
    </source>
</evidence>
<evidence type="ECO:0000256" key="4">
    <source>
        <dbReference type="ARBA" id="ARBA00022692"/>
    </source>
</evidence>
<gene>
    <name evidence="9" type="ORF">EXD82_02865</name>
</gene>
<evidence type="ECO:0000256" key="2">
    <source>
        <dbReference type="ARBA" id="ARBA00008488"/>
    </source>
</evidence>
<dbReference type="PANTHER" id="PTHR20855">
    <property type="entry name" value="ADIPOR/PROGESTIN RECEPTOR-RELATED"/>
    <property type="match status" value="1"/>
</dbReference>
<sequence length="216" mass="24204">MKYIREAGNGFTHLFGAILSFVGLLALVIKTSIYDPDPLSITSVIIFGMSMIFLYTASTVYHMVISTDKVIAWLRKLDHSMIFILIAGSYAPFCFISLNTPSAWILFSVIALVAIAGVCFKLIWFRCPRWLSTLMYVAMGWLSVVLIVPLYKVLSASGLSLLVAGGIFYTIGAIIYAVKPSFLNFKYFGFHEIFHVFIILGSLCHFLCVYMYVIVK</sequence>
<dbReference type="Proteomes" id="UP000317863">
    <property type="component" value="Unassembled WGS sequence"/>
</dbReference>
<dbReference type="OrthoDB" id="9813689at2"/>
<keyword evidence="3" id="KW-1003">Cell membrane</keyword>
<evidence type="ECO:0000256" key="5">
    <source>
        <dbReference type="ARBA" id="ARBA00022989"/>
    </source>
</evidence>
<keyword evidence="4 8" id="KW-0812">Transmembrane</keyword>
<dbReference type="Pfam" id="PF03006">
    <property type="entry name" value="HlyIII"/>
    <property type="match status" value="1"/>
</dbReference>
<feature type="transmembrane region" description="Helical" evidence="8">
    <location>
        <begin position="12"/>
        <end position="33"/>
    </location>
</feature>
<dbReference type="RefSeq" id="WP_142535411.1">
    <property type="nucleotide sequence ID" value="NZ_SGJB01000004.1"/>
</dbReference>
<feature type="transmembrane region" description="Helical" evidence="8">
    <location>
        <begin position="104"/>
        <end position="124"/>
    </location>
</feature>
<dbReference type="AlphaFoldDB" id="A0A544QWJ5"/>
<comment type="caution">
    <text evidence="9">The sequence shown here is derived from an EMBL/GenBank/DDBJ whole genome shotgun (WGS) entry which is preliminary data.</text>
</comment>
<keyword evidence="10" id="KW-1185">Reference proteome</keyword>
<feature type="binding site" evidence="7">
    <location>
        <position position="62"/>
    </location>
    <ligand>
        <name>Zn(2+)</name>
        <dbReference type="ChEBI" id="CHEBI:29105"/>
    </ligand>
</feature>
<dbReference type="InterPro" id="IPR005744">
    <property type="entry name" value="Hy-lIII"/>
</dbReference>
<organism evidence="9 10">
    <name type="scientific">Peptacetobacter hominis</name>
    <dbReference type="NCBI Taxonomy" id="2743610"/>
    <lineage>
        <taxon>Bacteria</taxon>
        <taxon>Bacillati</taxon>
        <taxon>Bacillota</taxon>
        <taxon>Clostridia</taxon>
        <taxon>Peptostreptococcales</taxon>
        <taxon>Peptostreptococcaceae</taxon>
        <taxon>Peptacetobacter</taxon>
    </lineage>
</organism>
<dbReference type="InterPro" id="IPR004254">
    <property type="entry name" value="AdipoR/HlyIII-related"/>
</dbReference>
<keyword evidence="5 8" id="KW-1133">Transmembrane helix</keyword>
<evidence type="ECO:0000313" key="9">
    <source>
        <dbReference type="EMBL" id="TQQ85055.1"/>
    </source>
</evidence>
<keyword evidence="7" id="KW-0479">Metal-binding</keyword>
<evidence type="ECO:0000256" key="3">
    <source>
        <dbReference type="ARBA" id="ARBA00022475"/>
    </source>
</evidence>
<proteinExistence type="inferred from homology"/>
<comment type="subcellular location">
    <subcellularLocation>
        <location evidence="1">Cell membrane</location>
        <topology evidence="1">Multi-pass membrane protein</topology>
    </subcellularLocation>
</comment>
<evidence type="ECO:0000256" key="6">
    <source>
        <dbReference type="ARBA" id="ARBA00023136"/>
    </source>
</evidence>